<reference evidence="3" key="1">
    <citation type="journal article" date="2021" name="Nat. Commun.">
        <title>Genetic determinants of endophytism in the Arabidopsis root mycobiome.</title>
        <authorList>
            <person name="Mesny F."/>
            <person name="Miyauchi S."/>
            <person name="Thiergart T."/>
            <person name="Pickel B."/>
            <person name="Atanasova L."/>
            <person name="Karlsson M."/>
            <person name="Huettel B."/>
            <person name="Barry K.W."/>
            <person name="Haridas S."/>
            <person name="Chen C."/>
            <person name="Bauer D."/>
            <person name="Andreopoulos W."/>
            <person name="Pangilinan J."/>
            <person name="LaButti K."/>
            <person name="Riley R."/>
            <person name="Lipzen A."/>
            <person name="Clum A."/>
            <person name="Drula E."/>
            <person name="Henrissat B."/>
            <person name="Kohler A."/>
            <person name="Grigoriev I.V."/>
            <person name="Martin F.M."/>
            <person name="Hacquard S."/>
        </authorList>
    </citation>
    <scope>NUCLEOTIDE SEQUENCE</scope>
    <source>
        <strain evidence="3">MPI-CAGE-CH-0230</strain>
    </source>
</reference>
<dbReference type="EMBL" id="JAGTJQ010000004">
    <property type="protein sequence ID" value="KAH7033272.1"/>
    <property type="molecule type" value="Genomic_DNA"/>
</dbReference>
<evidence type="ECO:0000256" key="2">
    <source>
        <dbReference type="SAM" id="Phobius"/>
    </source>
</evidence>
<keyword evidence="2" id="KW-0812">Transmembrane</keyword>
<feature type="transmembrane region" description="Helical" evidence="2">
    <location>
        <begin position="110"/>
        <end position="130"/>
    </location>
</feature>
<proteinExistence type="predicted"/>
<accession>A0A9P8Y8X6</accession>
<evidence type="ECO:0000313" key="4">
    <source>
        <dbReference type="Proteomes" id="UP000756346"/>
    </source>
</evidence>
<gene>
    <name evidence="3" type="ORF">B0I36DRAFT_361962</name>
</gene>
<organism evidence="3 4">
    <name type="scientific">Microdochium trichocladiopsis</name>
    <dbReference type="NCBI Taxonomy" id="1682393"/>
    <lineage>
        <taxon>Eukaryota</taxon>
        <taxon>Fungi</taxon>
        <taxon>Dikarya</taxon>
        <taxon>Ascomycota</taxon>
        <taxon>Pezizomycotina</taxon>
        <taxon>Sordariomycetes</taxon>
        <taxon>Xylariomycetidae</taxon>
        <taxon>Xylariales</taxon>
        <taxon>Microdochiaceae</taxon>
        <taxon>Microdochium</taxon>
    </lineage>
</organism>
<name>A0A9P8Y8X6_9PEZI</name>
<sequence>MARVLNGFRDSNPKEISHGKNCPTPRLHDGDKDSCKSARLAKEHLSAAHPGGTSSTLFRVTATIKSDKILPNNVTHLFTTTSSSSNSSTPPPIDNTFSLADLGLTRTTRLAVLLIVGILGTIETVFWVQAGWRWYQSRFLSPSPPSGSSGQERAGGYHHQHGGAEPGR</sequence>
<keyword evidence="2" id="KW-0472">Membrane</keyword>
<evidence type="ECO:0000256" key="1">
    <source>
        <dbReference type="SAM" id="MobiDB-lite"/>
    </source>
</evidence>
<dbReference type="AlphaFoldDB" id="A0A9P8Y8X6"/>
<feature type="region of interest" description="Disordered" evidence="1">
    <location>
        <begin position="142"/>
        <end position="168"/>
    </location>
</feature>
<keyword evidence="2" id="KW-1133">Transmembrane helix</keyword>
<protein>
    <submittedName>
        <fullName evidence="3">Uncharacterized protein</fullName>
    </submittedName>
</protein>
<feature type="region of interest" description="Disordered" evidence="1">
    <location>
        <begin position="1"/>
        <end position="33"/>
    </location>
</feature>
<comment type="caution">
    <text evidence="3">The sequence shown here is derived from an EMBL/GenBank/DDBJ whole genome shotgun (WGS) entry which is preliminary data.</text>
</comment>
<dbReference type="OrthoDB" id="5231661at2759"/>
<dbReference type="Proteomes" id="UP000756346">
    <property type="component" value="Unassembled WGS sequence"/>
</dbReference>
<evidence type="ECO:0000313" key="3">
    <source>
        <dbReference type="EMBL" id="KAH7033272.1"/>
    </source>
</evidence>
<keyword evidence="4" id="KW-1185">Reference proteome</keyword>
<dbReference type="RefSeq" id="XP_046014104.1">
    <property type="nucleotide sequence ID" value="XM_046158572.1"/>
</dbReference>
<dbReference type="GeneID" id="70188118"/>